<evidence type="ECO:0000313" key="1">
    <source>
        <dbReference type="EMBL" id="PUZ66744.1"/>
    </source>
</evidence>
<organism evidence="1 2">
    <name type="scientific">Panicum hallii var. hallii</name>
    <dbReference type="NCBI Taxonomy" id="1504633"/>
    <lineage>
        <taxon>Eukaryota</taxon>
        <taxon>Viridiplantae</taxon>
        <taxon>Streptophyta</taxon>
        <taxon>Embryophyta</taxon>
        <taxon>Tracheophyta</taxon>
        <taxon>Spermatophyta</taxon>
        <taxon>Magnoliopsida</taxon>
        <taxon>Liliopsida</taxon>
        <taxon>Poales</taxon>
        <taxon>Poaceae</taxon>
        <taxon>PACMAD clade</taxon>
        <taxon>Panicoideae</taxon>
        <taxon>Panicodae</taxon>
        <taxon>Paniceae</taxon>
        <taxon>Panicinae</taxon>
        <taxon>Panicum</taxon>
        <taxon>Panicum sect. Panicum</taxon>
    </lineage>
</organism>
<dbReference type="EMBL" id="CM009751">
    <property type="protein sequence ID" value="PUZ66744.1"/>
    <property type="molecule type" value="Genomic_DNA"/>
</dbReference>
<reference evidence="1 2" key="1">
    <citation type="submission" date="2018-04" db="EMBL/GenBank/DDBJ databases">
        <title>WGS assembly of Panicum hallii var. hallii HAL2.</title>
        <authorList>
            <person name="Lovell J."/>
            <person name="Jenkins J."/>
            <person name="Lowry D."/>
            <person name="Mamidi S."/>
            <person name="Sreedasyam A."/>
            <person name="Weng X."/>
            <person name="Barry K."/>
            <person name="Bonette J."/>
            <person name="Campitelli B."/>
            <person name="Daum C."/>
            <person name="Gordon S."/>
            <person name="Gould B."/>
            <person name="Lipzen A."/>
            <person name="MacQueen A."/>
            <person name="Palacio-Mejia J."/>
            <person name="Plott C."/>
            <person name="Shakirov E."/>
            <person name="Shu S."/>
            <person name="Yoshinaga Y."/>
            <person name="Zane M."/>
            <person name="Rokhsar D."/>
            <person name="Grimwood J."/>
            <person name="Schmutz J."/>
            <person name="Juenger T."/>
        </authorList>
    </citation>
    <scope>NUCLEOTIDE SEQUENCE [LARGE SCALE GENOMIC DNA]</scope>
    <source>
        <strain evidence="2">cv. HAL2</strain>
    </source>
</reference>
<keyword evidence="2" id="KW-1185">Reference proteome</keyword>
<sequence>MVGADGESVPIWSPGRRFGLLRCAAGAAGLLAVGVAAESKPSARGTGLGSAAREHLFFIQRRVREKERERELNGTERAAQESQTWDRFKGIIFHILYISIHYR</sequence>
<proteinExistence type="predicted"/>
<name>A0A2T7EFZ2_9POAL</name>
<protein>
    <submittedName>
        <fullName evidence="1">Uncharacterized protein</fullName>
    </submittedName>
</protein>
<evidence type="ECO:0000313" key="2">
    <source>
        <dbReference type="Proteomes" id="UP000244336"/>
    </source>
</evidence>
<dbReference type="Proteomes" id="UP000244336">
    <property type="component" value="Chromosome 3"/>
</dbReference>
<dbReference type="AlphaFoldDB" id="A0A2T7EFZ2"/>
<gene>
    <name evidence="1" type="ORF">GQ55_3G357500</name>
</gene>
<accession>A0A2T7EFZ2</accession>
<dbReference type="Gramene" id="PUZ66744">
    <property type="protein sequence ID" value="PUZ66744"/>
    <property type="gene ID" value="GQ55_3G357500"/>
</dbReference>